<keyword evidence="1" id="KW-0812">Transmembrane</keyword>
<dbReference type="Proteomes" id="UP001253545">
    <property type="component" value="Unassembled WGS sequence"/>
</dbReference>
<feature type="transmembrane region" description="Helical" evidence="1">
    <location>
        <begin position="474"/>
        <end position="493"/>
    </location>
</feature>
<dbReference type="Gene3D" id="1.10.390.10">
    <property type="entry name" value="Neutral Protease Domain 2"/>
    <property type="match status" value="1"/>
</dbReference>
<sequence length="1196" mass="137301">MFFRMIQFEWRFFIKQPSFIVTCLIFFLLPFLSVAIENVSIGSASNINFNSPYAIAQTVVIFGIFSLFLVVNFIGNTAIRNELSNMSELLYTKPINTFKYQVGRFIGSFLVILFVSAMVPLGLMLGSLSPQLDVDRLGEFNLFYYLVPYLIFSVPTLFALSTIIFAAALRFRSMLAVYLFALGLFILYALAEVIFTSPQQSELLAIFDPFGVYSFFETTQYWTPKERNSLVVSFSDLVLSNRLLWIGLGLCFLLFFGRIFSPLRLAQGRSKKFALKDLKYMPTLHELHSNRIDYSFQDNDYLQLFMARVKFEYSQIITSPAFIVLLLFAAFLIISTFVFASGDYGVRDWPITQYMVSQISNGVRLTLIIVITYYTAEVVWRERTVGIGDIIDSTPVPNFIFWLSKFCAVNFVTISVLVTGLMAALINQTVSGYTNYDLPQYIISLMYFEALPYILLTVLAFLIQALSPSKYVGMLIFVGYFLVSNFVMAQIGFEHNMFFYSSSPQMIFSDMNGYGWAMSSHHYYMLYWSALALVFSAFSFALWQRGPKVSLKSRWKLMGYHLGQGGQVLVVLGIVCFISVGTVIHYNTRVVNQFLLDEQVFELRAEYEKQYSLFEDAPLPSIVSVDINAAIFPNLRKIEVIADLTLINKTNESIDKFLINYPDHSRVEIESAEINGFNSDLKTAWMSFDKAMQPGQQKALRIKVTRQHFGFKDSDEDTSLVKNGTFIDNVSLLPTFGVQKNIYLSDQYERKKRDLPPPQRAYKLEDESRYNESFLGKHIGLIEFSATLSTDQSQIAIAPGYLQKYWVEGGRNYFQYKMDKPMINFYNLMSADLEVKSEIYNGVQISVYYHREHEWNVERMIQSSKDSLAFFEDAFGKYQHKQLRIIEFPGYRRFAQSFANTVPYSEQIGFIADLRDPATIDSVYYITAHEVAHQWFGHQLDAANVQGSAVLSESLSQYAALQVMRKQYGEVRIREFLSYELDAYLRGRSTEYLEEMPFMRVENQPYIYYHKGGIVLMAIADRIGFENMNRAIAGLIEQFKFSQGKRATTLDLLNAIKSVAEKSQYDFIEQQFSQITIYDIELIEAEVNTIEAGNTNPEKLHLIELMVNVKQFSVDGVGEETSQQFADLVDIVIFDGDPNDFSNDTNILYHNKHRLEDGENTLLIQLEAISGRPKFIGVDPFIRYIDRNSRDNILAL</sequence>
<organism evidence="3 4">
    <name type="scientific">Glaciecola petra</name>
    <dbReference type="NCBI Taxonomy" id="3075602"/>
    <lineage>
        <taxon>Bacteria</taxon>
        <taxon>Pseudomonadati</taxon>
        <taxon>Pseudomonadota</taxon>
        <taxon>Gammaproteobacteria</taxon>
        <taxon>Alteromonadales</taxon>
        <taxon>Alteromonadaceae</taxon>
        <taxon>Glaciecola</taxon>
    </lineage>
</organism>
<feature type="transmembrane region" description="Helical" evidence="1">
    <location>
        <begin position="362"/>
        <end position="380"/>
    </location>
</feature>
<dbReference type="InterPro" id="IPR014782">
    <property type="entry name" value="Peptidase_M1_dom"/>
</dbReference>
<feature type="transmembrane region" description="Helical" evidence="1">
    <location>
        <begin position="175"/>
        <end position="195"/>
    </location>
</feature>
<feature type="transmembrane region" description="Helical" evidence="1">
    <location>
        <begin position="59"/>
        <end position="79"/>
    </location>
</feature>
<name>A0ABU2ZR26_9ALTE</name>
<dbReference type="EMBL" id="JAVRHX010000001">
    <property type="protein sequence ID" value="MDT0594049.1"/>
    <property type="molecule type" value="Genomic_DNA"/>
</dbReference>
<protein>
    <submittedName>
        <fullName evidence="3">M1 family aminopeptidase</fullName>
    </submittedName>
</protein>
<dbReference type="GO" id="GO:0004177">
    <property type="term" value="F:aminopeptidase activity"/>
    <property type="evidence" value="ECO:0007669"/>
    <property type="project" value="UniProtKB-KW"/>
</dbReference>
<dbReference type="InterPro" id="IPR027268">
    <property type="entry name" value="Peptidase_M4/M1_CTD_sf"/>
</dbReference>
<feature type="transmembrane region" description="Helical" evidence="1">
    <location>
        <begin position="438"/>
        <end position="462"/>
    </location>
</feature>
<reference evidence="3 4" key="1">
    <citation type="submission" date="2023-09" db="EMBL/GenBank/DDBJ databases">
        <authorList>
            <person name="Rey-Velasco X."/>
        </authorList>
    </citation>
    <scope>NUCLEOTIDE SEQUENCE [LARGE SCALE GENOMIC DNA]</scope>
    <source>
        <strain evidence="3 4">P117</strain>
    </source>
</reference>
<keyword evidence="4" id="KW-1185">Reference proteome</keyword>
<keyword evidence="3" id="KW-0378">Hydrolase</keyword>
<dbReference type="SUPFAM" id="SSF55486">
    <property type="entry name" value="Metalloproteases ('zincins'), catalytic domain"/>
    <property type="match status" value="1"/>
</dbReference>
<feature type="transmembrane region" description="Helical" evidence="1">
    <location>
        <begin position="100"/>
        <end position="123"/>
    </location>
</feature>
<comment type="caution">
    <text evidence="3">The sequence shown here is derived from an EMBL/GenBank/DDBJ whole genome shotgun (WGS) entry which is preliminary data.</text>
</comment>
<dbReference type="RefSeq" id="WP_311367537.1">
    <property type="nucleotide sequence ID" value="NZ_JAVRHX010000001.1"/>
</dbReference>
<keyword evidence="3" id="KW-0645">Protease</keyword>
<feature type="transmembrane region" description="Helical" evidence="1">
    <location>
        <begin position="400"/>
        <end position="426"/>
    </location>
</feature>
<evidence type="ECO:0000259" key="2">
    <source>
        <dbReference type="Pfam" id="PF01433"/>
    </source>
</evidence>
<feature type="transmembrane region" description="Helical" evidence="1">
    <location>
        <begin position="143"/>
        <end position="168"/>
    </location>
</feature>
<feature type="transmembrane region" description="Helical" evidence="1">
    <location>
        <begin position="316"/>
        <end position="342"/>
    </location>
</feature>
<proteinExistence type="predicted"/>
<keyword evidence="1" id="KW-0472">Membrane</keyword>
<keyword evidence="3" id="KW-0031">Aminopeptidase</keyword>
<keyword evidence="1" id="KW-1133">Transmembrane helix</keyword>
<feature type="transmembrane region" description="Helical" evidence="1">
    <location>
        <begin position="243"/>
        <end position="261"/>
    </location>
</feature>
<feature type="domain" description="Peptidase M1 membrane alanine aminopeptidase" evidence="2">
    <location>
        <begin position="863"/>
        <end position="1063"/>
    </location>
</feature>
<gene>
    <name evidence="3" type="ORF">RM552_04250</name>
</gene>
<evidence type="ECO:0000313" key="3">
    <source>
        <dbReference type="EMBL" id="MDT0594049.1"/>
    </source>
</evidence>
<accession>A0ABU2ZR26</accession>
<evidence type="ECO:0000256" key="1">
    <source>
        <dbReference type="SAM" id="Phobius"/>
    </source>
</evidence>
<feature type="transmembrane region" description="Helical" evidence="1">
    <location>
        <begin position="524"/>
        <end position="543"/>
    </location>
</feature>
<feature type="transmembrane region" description="Helical" evidence="1">
    <location>
        <begin position="564"/>
        <end position="586"/>
    </location>
</feature>
<evidence type="ECO:0000313" key="4">
    <source>
        <dbReference type="Proteomes" id="UP001253545"/>
    </source>
</evidence>
<dbReference type="Pfam" id="PF01433">
    <property type="entry name" value="Peptidase_M1"/>
    <property type="match status" value="1"/>
</dbReference>